<dbReference type="AlphaFoldDB" id="A0A0T5YT42"/>
<reference evidence="3 4" key="1">
    <citation type="submission" date="2015-11" db="EMBL/GenBank/DDBJ databases">
        <title>The genome of Candidatus Endoriftia persephone in Ridgeia piscesae and population structure of the North Eastern Pacific vestimentiferan symbionts.</title>
        <authorList>
            <person name="Perez M."/>
            <person name="Juniper K.S."/>
        </authorList>
    </citation>
    <scope>NUCLEOTIDE SEQUENCE [LARGE SCALE GENOMIC DNA]</scope>
    <source>
        <strain evidence="2">Ind10</strain>
        <strain evidence="1">Ind11</strain>
    </source>
</reference>
<gene>
    <name evidence="1" type="ORF">Ga0074115_10657</name>
    <name evidence="2" type="ORF">Ga0076813_10203</name>
</gene>
<dbReference type="Gene3D" id="1.10.1660.10">
    <property type="match status" value="1"/>
</dbReference>
<evidence type="ECO:0000313" key="1">
    <source>
        <dbReference type="EMBL" id="KRT53622.1"/>
    </source>
</evidence>
<dbReference type="OrthoDB" id="9799091at2"/>
<protein>
    <submittedName>
        <fullName evidence="2">Chaperone modulatory protein CbpM</fullName>
    </submittedName>
    <submittedName>
        <fullName evidence="1">MerR HTH family regulatory protein</fullName>
    </submittedName>
</protein>
<dbReference type="Proteomes" id="UP000051634">
    <property type="component" value="Unassembled WGS sequence"/>
</dbReference>
<accession>A0A0T5YT42</accession>
<keyword evidence="4" id="KW-1185">Reference proteome</keyword>
<name>A0A0T5YT42_9GAMM</name>
<dbReference type="Pfam" id="PF13591">
    <property type="entry name" value="MerR_2"/>
    <property type="match status" value="1"/>
</dbReference>
<dbReference type="STRING" id="54398.Ga0074115_10657"/>
<proteinExistence type="predicted"/>
<comment type="caution">
    <text evidence="1">The sequence shown here is derived from an EMBL/GenBank/DDBJ whole genome shotgun (WGS) entry which is preliminary data.</text>
</comment>
<dbReference type="Proteomes" id="UP000051276">
    <property type="component" value="Unassembled WGS sequence"/>
</dbReference>
<organism evidence="1 4">
    <name type="scientific">endosymbiont of Ridgeia piscesae</name>
    <dbReference type="NCBI Taxonomy" id="54398"/>
    <lineage>
        <taxon>Bacteria</taxon>
        <taxon>Pseudomonadati</taxon>
        <taxon>Pseudomonadota</taxon>
        <taxon>Gammaproteobacteria</taxon>
        <taxon>sulfur-oxidizing symbionts</taxon>
    </lineage>
</organism>
<evidence type="ECO:0000313" key="3">
    <source>
        <dbReference type="Proteomes" id="UP000051276"/>
    </source>
</evidence>
<dbReference type="EMBL" id="LDXT01000096">
    <property type="protein sequence ID" value="KRT53622.1"/>
    <property type="molecule type" value="Genomic_DNA"/>
</dbReference>
<evidence type="ECO:0000313" key="4">
    <source>
        <dbReference type="Proteomes" id="UP000051634"/>
    </source>
</evidence>
<dbReference type="RefSeq" id="WP_057956920.1">
    <property type="nucleotide sequence ID" value="NZ_KQ556972.1"/>
</dbReference>
<sequence>MSKDILTGFLLDEESFLTLGELSRACMVHAEWIIELVDEGVLEPSGCDAVHWRFSGLCLHRARTVRRLQQDLGINIAGAALALDLMDEIDGLRARLHWLERGC</sequence>
<dbReference type="EMBL" id="LMXI01000674">
    <property type="protein sequence ID" value="KRT56745.1"/>
    <property type="molecule type" value="Genomic_DNA"/>
</dbReference>
<evidence type="ECO:0000313" key="2">
    <source>
        <dbReference type="EMBL" id="KRT56745.1"/>
    </source>
</evidence>